<gene>
    <name evidence="1" type="ORF">PROQFM164_S02g002947</name>
</gene>
<protein>
    <submittedName>
        <fullName evidence="1">Genomic scaffold, ProqFM164S02</fullName>
    </submittedName>
</protein>
<keyword evidence="2" id="KW-1185">Reference proteome</keyword>
<evidence type="ECO:0000313" key="1">
    <source>
        <dbReference type="EMBL" id="CDM32796.1"/>
    </source>
</evidence>
<dbReference type="OrthoDB" id="10272240at2759"/>
<organism evidence="1 2">
    <name type="scientific">Penicillium roqueforti (strain FM164)</name>
    <dbReference type="NCBI Taxonomy" id="1365484"/>
    <lineage>
        <taxon>Eukaryota</taxon>
        <taxon>Fungi</taxon>
        <taxon>Dikarya</taxon>
        <taxon>Ascomycota</taxon>
        <taxon>Pezizomycotina</taxon>
        <taxon>Eurotiomycetes</taxon>
        <taxon>Eurotiomycetidae</taxon>
        <taxon>Eurotiales</taxon>
        <taxon>Aspergillaceae</taxon>
        <taxon>Penicillium</taxon>
    </lineage>
</organism>
<dbReference type="Proteomes" id="UP000030686">
    <property type="component" value="Unassembled WGS sequence"/>
</dbReference>
<evidence type="ECO:0000313" key="2">
    <source>
        <dbReference type="Proteomes" id="UP000030686"/>
    </source>
</evidence>
<dbReference type="EMBL" id="HG792016">
    <property type="protein sequence ID" value="CDM32796.1"/>
    <property type="molecule type" value="Genomic_DNA"/>
</dbReference>
<sequence length="45" mass="5109">MSSTGALHCYVEETVANYFDDIVLVKEQSPLFGITTVVRKFQSQR</sequence>
<accession>W6Q9Y6</accession>
<dbReference type="AlphaFoldDB" id="W6Q9Y6"/>
<reference evidence="1" key="1">
    <citation type="journal article" date="2014" name="Nat. Commun.">
        <title>Multiple recent horizontal transfers of a large genomic region in cheese making fungi.</title>
        <authorList>
            <person name="Cheeseman K."/>
            <person name="Ropars J."/>
            <person name="Renault P."/>
            <person name="Dupont J."/>
            <person name="Gouzy J."/>
            <person name="Branca A."/>
            <person name="Abraham A.L."/>
            <person name="Ceppi M."/>
            <person name="Conseiller E."/>
            <person name="Debuchy R."/>
            <person name="Malagnac F."/>
            <person name="Goarin A."/>
            <person name="Silar P."/>
            <person name="Lacoste S."/>
            <person name="Sallet E."/>
            <person name="Bensimon A."/>
            <person name="Giraud T."/>
            <person name="Brygoo Y."/>
        </authorList>
    </citation>
    <scope>NUCLEOTIDE SEQUENCE [LARGE SCALE GENOMIC DNA]</scope>
    <source>
        <strain evidence="1">FM164</strain>
    </source>
</reference>
<proteinExistence type="predicted"/>
<name>W6Q9Y6_PENRF</name>